<dbReference type="RefSeq" id="WP_116683890.1">
    <property type="nucleotide sequence ID" value="NZ_QURL01000005.1"/>
</dbReference>
<dbReference type="Pfam" id="PF00990">
    <property type="entry name" value="GGDEF"/>
    <property type="match status" value="1"/>
</dbReference>
<proteinExistence type="predicted"/>
<keyword evidence="3" id="KW-0812">Transmembrane</keyword>
<dbReference type="SUPFAM" id="SSF55073">
    <property type="entry name" value="Nucleotide cyclase"/>
    <property type="match status" value="1"/>
</dbReference>
<sequence length="266" mass="28651">MPERTSPVRMALAESAVIAVSGAILSGIVALALFSDMRGTDLVRILGLAVFAPLTLGAAHMIHTAFRVSIVDGERNQWQLRAVTDRLTGLGNRQMLRSAWNSLKRPRRGFVLMVVDADHFKQINDRFGHPVGDSALKAIGHALATSVAKTDTVARLGGEEFAVLARCADEDEALQMAERTRAAVSNLALHARGERLPIAVSIGAVFADKAIRFERLYAIADENCYRSKHAGRNRVTISAAASATKPPLRPRIVAQGRAADGTLQRG</sequence>
<gene>
    <name evidence="5" type="ORF">DYI37_14140</name>
</gene>
<evidence type="ECO:0000256" key="3">
    <source>
        <dbReference type="SAM" id="Phobius"/>
    </source>
</evidence>
<comment type="catalytic activity">
    <reaction evidence="2">
        <text>2 GTP = 3',3'-c-di-GMP + 2 diphosphate</text>
        <dbReference type="Rhea" id="RHEA:24898"/>
        <dbReference type="ChEBI" id="CHEBI:33019"/>
        <dbReference type="ChEBI" id="CHEBI:37565"/>
        <dbReference type="ChEBI" id="CHEBI:58805"/>
        <dbReference type="EC" id="2.7.7.65"/>
    </reaction>
</comment>
<dbReference type="InterPro" id="IPR050469">
    <property type="entry name" value="Diguanylate_Cyclase"/>
</dbReference>
<feature type="transmembrane region" description="Helical" evidence="3">
    <location>
        <begin position="45"/>
        <end position="66"/>
    </location>
</feature>
<evidence type="ECO:0000313" key="5">
    <source>
        <dbReference type="EMBL" id="RFC63073.1"/>
    </source>
</evidence>
<dbReference type="GO" id="GO:1902201">
    <property type="term" value="P:negative regulation of bacterial-type flagellum-dependent cell motility"/>
    <property type="evidence" value="ECO:0007669"/>
    <property type="project" value="TreeGrafter"/>
</dbReference>
<evidence type="ECO:0000259" key="4">
    <source>
        <dbReference type="PROSITE" id="PS50887"/>
    </source>
</evidence>
<dbReference type="InterPro" id="IPR043128">
    <property type="entry name" value="Rev_trsase/Diguanyl_cyclase"/>
</dbReference>
<dbReference type="OrthoDB" id="9812260at2"/>
<dbReference type="GO" id="GO:0052621">
    <property type="term" value="F:diguanylate cyclase activity"/>
    <property type="evidence" value="ECO:0007669"/>
    <property type="project" value="UniProtKB-EC"/>
</dbReference>
<dbReference type="AlphaFoldDB" id="A0A371X1G1"/>
<dbReference type="FunFam" id="3.30.70.270:FF:000001">
    <property type="entry name" value="Diguanylate cyclase domain protein"/>
    <property type="match status" value="1"/>
</dbReference>
<comment type="caution">
    <text evidence="5">The sequence shown here is derived from an EMBL/GenBank/DDBJ whole genome shotgun (WGS) entry which is preliminary data.</text>
</comment>
<evidence type="ECO:0000256" key="2">
    <source>
        <dbReference type="ARBA" id="ARBA00034247"/>
    </source>
</evidence>
<dbReference type="PANTHER" id="PTHR45138">
    <property type="entry name" value="REGULATORY COMPONENTS OF SENSORY TRANSDUCTION SYSTEM"/>
    <property type="match status" value="1"/>
</dbReference>
<dbReference type="EC" id="2.7.7.65" evidence="1"/>
<reference evidence="5 6" key="1">
    <citation type="submission" date="2018-08" db="EMBL/GenBank/DDBJ databases">
        <title>Fulvimarina sp. 85, whole genome shotgun sequence.</title>
        <authorList>
            <person name="Tuo L."/>
        </authorList>
    </citation>
    <scope>NUCLEOTIDE SEQUENCE [LARGE SCALE GENOMIC DNA]</scope>
    <source>
        <strain evidence="5 6">85</strain>
    </source>
</reference>
<protein>
    <recommendedName>
        <fullName evidence="1">diguanylate cyclase</fullName>
        <ecNumber evidence="1">2.7.7.65</ecNumber>
    </recommendedName>
</protein>
<evidence type="ECO:0000313" key="6">
    <source>
        <dbReference type="Proteomes" id="UP000264310"/>
    </source>
</evidence>
<dbReference type="Proteomes" id="UP000264310">
    <property type="component" value="Unassembled WGS sequence"/>
</dbReference>
<dbReference type="InterPro" id="IPR029787">
    <property type="entry name" value="Nucleotide_cyclase"/>
</dbReference>
<dbReference type="CDD" id="cd01949">
    <property type="entry name" value="GGDEF"/>
    <property type="match status" value="1"/>
</dbReference>
<dbReference type="PANTHER" id="PTHR45138:SF9">
    <property type="entry name" value="DIGUANYLATE CYCLASE DGCM-RELATED"/>
    <property type="match status" value="1"/>
</dbReference>
<accession>A0A371X1G1</accession>
<dbReference type="EMBL" id="QURL01000005">
    <property type="protein sequence ID" value="RFC63073.1"/>
    <property type="molecule type" value="Genomic_DNA"/>
</dbReference>
<dbReference type="GO" id="GO:0005886">
    <property type="term" value="C:plasma membrane"/>
    <property type="evidence" value="ECO:0007669"/>
    <property type="project" value="TreeGrafter"/>
</dbReference>
<keyword evidence="3" id="KW-1133">Transmembrane helix</keyword>
<dbReference type="InterPro" id="IPR000160">
    <property type="entry name" value="GGDEF_dom"/>
</dbReference>
<dbReference type="NCBIfam" id="TIGR00254">
    <property type="entry name" value="GGDEF"/>
    <property type="match status" value="1"/>
</dbReference>
<name>A0A371X1G1_9HYPH</name>
<keyword evidence="6" id="KW-1185">Reference proteome</keyword>
<dbReference type="GO" id="GO:0043709">
    <property type="term" value="P:cell adhesion involved in single-species biofilm formation"/>
    <property type="evidence" value="ECO:0007669"/>
    <property type="project" value="TreeGrafter"/>
</dbReference>
<feature type="domain" description="GGDEF" evidence="4">
    <location>
        <begin position="108"/>
        <end position="240"/>
    </location>
</feature>
<dbReference type="SMART" id="SM00267">
    <property type="entry name" value="GGDEF"/>
    <property type="match status" value="1"/>
</dbReference>
<dbReference type="PROSITE" id="PS50887">
    <property type="entry name" value="GGDEF"/>
    <property type="match status" value="1"/>
</dbReference>
<dbReference type="Gene3D" id="3.30.70.270">
    <property type="match status" value="1"/>
</dbReference>
<keyword evidence="3" id="KW-0472">Membrane</keyword>
<organism evidence="5 6">
    <name type="scientific">Fulvimarina endophytica</name>
    <dbReference type="NCBI Taxonomy" id="2293836"/>
    <lineage>
        <taxon>Bacteria</taxon>
        <taxon>Pseudomonadati</taxon>
        <taxon>Pseudomonadota</taxon>
        <taxon>Alphaproteobacteria</taxon>
        <taxon>Hyphomicrobiales</taxon>
        <taxon>Aurantimonadaceae</taxon>
        <taxon>Fulvimarina</taxon>
    </lineage>
</organism>
<feature type="transmembrane region" description="Helical" evidence="3">
    <location>
        <begin position="12"/>
        <end position="33"/>
    </location>
</feature>
<evidence type="ECO:0000256" key="1">
    <source>
        <dbReference type="ARBA" id="ARBA00012528"/>
    </source>
</evidence>